<feature type="chain" id="PRO_5022839763" description="Ig-like domain-containing protein" evidence="2">
    <location>
        <begin position="32"/>
        <end position="713"/>
    </location>
</feature>
<dbReference type="EMBL" id="SJPJ01000001">
    <property type="protein sequence ID" value="TWT79889.1"/>
    <property type="molecule type" value="Genomic_DNA"/>
</dbReference>
<dbReference type="Proteomes" id="UP000315010">
    <property type="component" value="Unassembled WGS sequence"/>
</dbReference>
<dbReference type="RefSeq" id="WP_419193981.1">
    <property type="nucleotide sequence ID" value="NZ_SJPJ01000001.1"/>
</dbReference>
<dbReference type="AlphaFoldDB" id="A0A5C5YXT5"/>
<evidence type="ECO:0000259" key="3">
    <source>
        <dbReference type="PROSITE" id="PS50835"/>
    </source>
</evidence>
<protein>
    <recommendedName>
        <fullName evidence="3">Ig-like domain-containing protein</fullName>
    </recommendedName>
</protein>
<gene>
    <name evidence="4" type="ORF">CA13_12960</name>
</gene>
<proteinExistence type="predicted"/>
<dbReference type="Pfam" id="PF04151">
    <property type="entry name" value="PPC"/>
    <property type="match status" value="1"/>
</dbReference>
<feature type="domain" description="Ig-like" evidence="3">
    <location>
        <begin position="182"/>
        <end position="235"/>
    </location>
</feature>
<accession>A0A5C5YXT5</accession>
<feature type="region of interest" description="Disordered" evidence="1">
    <location>
        <begin position="653"/>
        <end position="675"/>
    </location>
</feature>
<organism evidence="4 5">
    <name type="scientific">Novipirellula herctigrandis</name>
    <dbReference type="NCBI Taxonomy" id="2527986"/>
    <lineage>
        <taxon>Bacteria</taxon>
        <taxon>Pseudomonadati</taxon>
        <taxon>Planctomycetota</taxon>
        <taxon>Planctomycetia</taxon>
        <taxon>Pirellulales</taxon>
        <taxon>Pirellulaceae</taxon>
        <taxon>Novipirellula</taxon>
    </lineage>
</organism>
<dbReference type="Gene3D" id="2.60.120.380">
    <property type="match status" value="2"/>
</dbReference>
<keyword evidence="2" id="KW-0732">Signal</keyword>
<evidence type="ECO:0000313" key="4">
    <source>
        <dbReference type="EMBL" id="TWT79889.1"/>
    </source>
</evidence>
<comment type="caution">
    <text evidence="4">The sequence shown here is derived from an EMBL/GenBank/DDBJ whole genome shotgun (WGS) entry which is preliminary data.</text>
</comment>
<evidence type="ECO:0000256" key="1">
    <source>
        <dbReference type="SAM" id="MobiDB-lite"/>
    </source>
</evidence>
<name>A0A5C5YXT5_9BACT</name>
<reference evidence="4 5" key="1">
    <citation type="submission" date="2019-02" db="EMBL/GenBank/DDBJ databases">
        <title>Deep-cultivation of Planctomycetes and their phenomic and genomic characterization uncovers novel biology.</title>
        <authorList>
            <person name="Wiegand S."/>
            <person name="Jogler M."/>
            <person name="Boedeker C."/>
            <person name="Pinto D."/>
            <person name="Vollmers J."/>
            <person name="Rivas-Marin E."/>
            <person name="Kohn T."/>
            <person name="Peeters S.H."/>
            <person name="Heuer A."/>
            <person name="Rast P."/>
            <person name="Oberbeckmann S."/>
            <person name="Bunk B."/>
            <person name="Jeske O."/>
            <person name="Meyerdierks A."/>
            <person name="Storesund J.E."/>
            <person name="Kallscheuer N."/>
            <person name="Luecker S."/>
            <person name="Lage O.M."/>
            <person name="Pohl T."/>
            <person name="Merkel B.J."/>
            <person name="Hornburger P."/>
            <person name="Mueller R.-W."/>
            <person name="Bruemmer F."/>
            <person name="Labrenz M."/>
            <person name="Spormann A.M."/>
            <person name="Op Den Camp H."/>
            <person name="Overmann J."/>
            <person name="Amann R."/>
            <person name="Jetten M.S.M."/>
            <person name="Mascher T."/>
            <person name="Medema M.H."/>
            <person name="Devos D.P."/>
            <person name="Kaster A.-K."/>
            <person name="Ovreas L."/>
            <person name="Rohde M."/>
            <person name="Galperin M.Y."/>
            <person name="Jogler C."/>
        </authorList>
    </citation>
    <scope>NUCLEOTIDE SEQUENCE [LARGE SCALE GENOMIC DNA]</scope>
    <source>
        <strain evidence="4 5">CA13</strain>
    </source>
</reference>
<dbReference type="PROSITE" id="PS50835">
    <property type="entry name" value="IG_LIKE"/>
    <property type="match status" value="1"/>
</dbReference>
<evidence type="ECO:0000313" key="5">
    <source>
        <dbReference type="Proteomes" id="UP000315010"/>
    </source>
</evidence>
<evidence type="ECO:0000256" key="2">
    <source>
        <dbReference type="SAM" id="SignalP"/>
    </source>
</evidence>
<dbReference type="InterPro" id="IPR007280">
    <property type="entry name" value="Peptidase_C_arc/bac"/>
</dbReference>
<sequence length="713" mass="79154" precursor="true">MPTETSRRNIWGIRYFVLCFVFSLTSTSASAQQTPYIGYVYPAGGQQATTVDIKLGGQRLDGLKDVVVSGSGVTAKIVKFYRKMNNQEAVLLREQAKILNPRQPRKNVNSRVRLTAAEAEILRNIQARMVEYNPRPASASISELVYIQVTIAADAKPGPREIRLISARGITNPMEFYVGQIPEVAREPMRTSVLQVLGKEEAALRKRPADEAEMAIELPCTVNGQIASGEVNWYRFEASKGQRLVLSCAARQLIPYIADAVPGWFQPVMSLYDNEGKQVAYNDDFRFKPDPTIFFEVPSDGEYRVKIHDAIYRGREDFVYRISIGELPMITSIFPLGGSLESIAEVQLTGWNLQGAKLSQVNATEDSTATSLSASVAGVSSNRMPYAISRMNESFESEPNNTVKQAEKVQMPTIVNGRIEQQGDSDVFAINAKAGQMLVAEVTARRLDSPLDSMLKITDADGNVIALNDDYADVASGLNTHHADSYIMVKIPQRGVYYVHIGDTSHRGGEAYAYRLRLSGPRPDFELRTQPSGLAFRSKKAAGLNVFAIRKDGFEGDIRVRVGGWMKGFTSGSAVLKAGEDMTKMWIKTARTETESPVKLSIQGVATIGGKQVFRRAVASEDKMQAFLWRHLVTTEGDCTAIVFKPRNVPDFKRELPPPPTMADKRAAESGAPPQFTERQVQGRLRQLRLLYDDWMLTDNFYTEKVAQCETVQ</sequence>
<feature type="signal peptide" evidence="2">
    <location>
        <begin position="1"/>
        <end position="31"/>
    </location>
</feature>
<keyword evidence="5" id="KW-1185">Reference proteome</keyword>
<dbReference type="InterPro" id="IPR007110">
    <property type="entry name" value="Ig-like_dom"/>
</dbReference>